<feature type="non-terminal residue" evidence="2">
    <location>
        <position position="213"/>
    </location>
</feature>
<dbReference type="PANTHER" id="PTHR42743:SF11">
    <property type="entry name" value="AMINODEOXYCHORISMATE LYASE"/>
    <property type="match status" value="1"/>
</dbReference>
<gene>
    <name evidence="2" type="ORF">METZ01_LOCUS166425</name>
</gene>
<dbReference type="Pfam" id="PF19798">
    <property type="entry name" value="Sulfotransfer_5"/>
    <property type="match status" value="1"/>
</dbReference>
<dbReference type="PANTHER" id="PTHR42743">
    <property type="entry name" value="AMINO-ACID AMINOTRANSFERASE"/>
    <property type="match status" value="1"/>
</dbReference>
<dbReference type="SUPFAM" id="SSF52540">
    <property type="entry name" value="P-loop containing nucleoside triphosphate hydrolases"/>
    <property type="match status" value="1"/>
</dbReference>
<proteinExistence type="inferred from homology"/>
<dbReference type="InterPro" id="IPR050571">
    <property type="entry name" value="Class-IV_PLP-Dep_Aminotrnsfr"/>
</dbReference>
<dbReference type="EMBL" id="UINC01029958">
    <property type="protein sequence ID" value="SVB13571.1"/>
    <property type="molecule type" value="Genomic_DNA"/>
</dbReference>
<organism evidence="2">
    <name type="scientific">marine metagenome</name>
    <dbReference type="NCBI Taxonomy" id="408172"/>
    <lineage>
        <taxon>unclassified sequences</taxon>
        <taxon>metagenomes</taxon>
        <taxon>ecological metagenomes</taxon>
    </lineage>
</organism>
<evidence type="ECO:0000313" key="2">
    <source>
        <dbReference type="EMBL" id="SVB13571.1"/>
    </source>
</evidence>
<dbReference type="InterPro" id="IPR027417">
    <property type="entry name" value="P-loop_NTPase"/>
</dbReference>
<evidence type="ECO:0000256" key="1">
    <source>
        <dbReference type="ARBA" id="ARBA00009320"/>
    </source>
</evidence>
<accession>A0A382BJ68</accession>
<name>A0A382BJ68_9ZZZZ</name>
<evidence type="ECO:0008006" key="3">
    <source>
        <dbReference type="Google" id="ProtNLM"/>
    </source>
</evidence>
<reference evidence="2" key="1">
    <citation type="submission" date="2018-05" db="EMBL/GenBank/DDBJ databases">
        <authorList>
            <person name="Lanie J.A."/>
            <person name="Ng W.-L."/>
            <person name="Kazmierczak K.M."/>
            <person name="Andrzejewski T.M."/>
            <person name="Davidsen T.M."/>
            <person name="Wayne K.J."/>
            <person name="Tettelin H."/>
            <person name="Glass J.I."/>
            <person name="Rusch D."/>
            <person name="Podicherti R."/>
            <person name="Tsui H.-C.T."/>
            <person name="Winkler M.E."/>
        </authorList>
    </citation>
    <scope>NUCLEOTIDE SEQUENCE</scope>
</reference>
<comment type="similarity">
    <text evidence="1">Belongs to the class-IV pyridoxal-phosphate-dependent aminotransferase family.</text>
</comment>
<protein>
    <recommendedName>
        <fullName evidence="3">Sulfotransferase domain-containing protein</fullName>
    </recommendedName>
</protein>
<dbReference type="GO" id="GO:0019752">
    <property type="term" value="P:carboxylic acid metabolic process"/>
    <property type="evidence" value="ECO:0007669"/>
    <property type="project" value="TreeGrafter"/>
</dbReference>
<sequence length="213" mass="25215">MTSQNQIRIAMWSGPRNISTAMMRSFENREDTFVIDEPFYAYYLYKTGFDHPGREDVLKAQSTKWEDVVKLIIGKIPEKKLIWYQKHMVHHIVNGRNIAWVKFFNNCLLIRHPKDVIISYAKQSPINGINDLGYLQQVNLFKKIKNITGKYPFVFDAKDVLTNPEKYLRIMCKYFKINFSKKMLNWPQGSRITDGVWSPYWYKNVINSSSFKP</sequence>
<dbReference type="Gene3D" id="3.40.50.300">
    <property type="entry name" value="P-loop containing nucleotide triphosphate hydrolases"/>
    <property type="match status" value="1"/>
</dbReference>
<dbReference type="AlphaFoldDB" id="A0A382BJ68"/>